<accession>A0A9Q4KQM9</accession>
<dbReference type="AlphaFoldDB" id="A0A9Q4KQM9"/>
<dbReference type="RefSeq" id="WP_269480616.1">
    <property type="nucleotide sequence ID" value="NZ_JAPXGH010000016.1"/>
</dbReference>
<protein>
    <submittedName>
        <fullName evidence="1">Uncharacterized protein</fullName>
    </submittedName>
</protein>
<organism evidence="1 2">
    <name type="scientific">Campylobacter ureolyticus</name>
    <dbReference type="NCBI Taxonomy" id="827"/>
    <lineage>
        <taxon>Bacteria</taxon>
        <taxon>Pseudomonadati</taxon>
        <taxon>Campylobacterota</taxon>
        <taxon>Epsilonproteobacteria</taxon>
        <taxon>Campylobacterales</taxon>
        <taxon>Campylobacteraceae</taxon>
        <taxon>Campylobacter</taxon>
    </lineage>
</organism>
<gene>
    <name evidence="1" type="ORF">O6B92_08560</name>
</gene>
<dbReference type="Proteomes" id="UP001075461">
    <property type="component" value="Unassembled WGS sequence"/>
</dbReference>
<evidence type="ECO:0000313" key="2">
    <source>
        <dbReference type="Proteomes" id="UP001075461"/>
    </source>
</evidence>
<name>A0A9Q4KQM9_9BACT</name>
<sequence>MSSNDKKQILKNLIKFNKSLKNIKNKISNLNLDSKFELYIITKNDIKQILNRALKENITFKELEEWANLIECRDDLGFEEEILQEIIFDFANPEINGLITKDKIKTALKELDMIA</sequence>
<reference evidence="1" key="1">
    <citation type="submission" date="2022-12" db="EMBL/GenBank/DDBJ databases">
        <title>Species Delineation and Comparative Genomics within the Campylobacter ureolyticus Complex.</title>
        <authorList>
            <person name="Maki J."/>
            <person name="Howard M."/>
            <person name="Connelly S."/>
            <person name="Hardy D.J."/>
            <person name="Cameron A."/>
        </authorList>
    </citation>
    <scope>NUCLEOTIDE SEQUENCE</scope>
    <source>
        <strain evidence="1">URMC_786</strain>
    </source>
</reference>
<comment type="caution">
    <text evidence="1">The sequence shown here is derived from an EMBL/GenBank/DDBJ whole genome shotgun (WGS) entry which is preliminary data.</text>
</comment>
<dbReference type="EMBL" id="JAPXGP010000007">
    <property type="protein sequence ID" value="MCZ6162377.1"/>
    <property type="molecule type" value="Genomic_DNA"/>
</dbReference>
<proteinExistence type="predicted"/>
<evidence type="ECO:0000313" key="1">
    <source>
        <dbReference type="EMBL" id="MCZ6162377.1"/>
    </source>
</evidence>